<dbReference type="RefSeq" id="WP_068811951.1">
    <property type="nucleotide sequence ID" value="NZ_BMIY01000006.1"/>
</dbReference>
<keyword evidence="5" id="KW-0411">Iron-sulfur</keyword>
<evidence type="ECO:0000256" key="4">
    <source>
        <dbReference type="ARBA" id="ARBA00023004"/>
    </source>
</evidence>
<evidence type="ECO:0000256" key="6">
    <source>
        <dbReference type="ARBA" id="ARBA00023063"/>
    </source>
</evidence>
<dbReference type="NCBIfam" id="TIGR02378">
    <property type="entry name" value="nirD_assim_sml"/>
    <property type="match status" value="1"/>
</dbReference>
<dbReference type="InterPro" id="IPR017881">
    <property type="entry name" value="NirD"/>
</dbReference>
<dbReference type="InterPro" id="IPR036922">
    <property type="entry name" value="Rieske_2Fe-2S_sf"/>
</dbReference>
<dbReference type="Gene3D" id="2.102.10.10">
    <property type="entry name" value="Rieske [2Fe-2S] iron-sulphur domain"/>
    <property type="match status" value="1"/>
</dbReference>
<keyword evidence="3" id="KW-0560">Oxidoreductase</keyword>
<gene>
    <name evidence="8" type="ORF">GCM10011403_14580</name>
</gene>
<feature type="domain" description="Rieske" evidence="7">
    <location>
        <begin position="16"/>
        <end position="115"/>
    </location>
</feature>
<accession>A0A917LUL0</accession>
<dbReference type="Pfam" id="PF13806">
    <property type="entry name" value="Rieske_2"/>
    <property type="match status" value="1"/>
</dbReference>
<reference evidence="8" key="1">
    <citation type="journal article" date="2014" name="Int. J. Syst. Evol. Microbiol.">
        <title>Complete genome sequence of Corynebacterium casei LMG S-19264T (=DSM 44701T), isolated from a smear-ripened cheese.</title>
        <authorList>
            <consortium name="US DOE Joint Genome Institute (JGI-PGF)"/>
            <person name="Walter F."/>
            <person name="Albersmeier A."/>
            <person name="Kalinowski J."/>
            <person name="Ruckert C."/>
        </authorList>
    </citation>
    <scope>NUCLEOTIDE SEQUENCE</scope>
    <source>
        <strain evidence="8">CGMCC 1.15425</strain>
    </source>
</reference>
<proteinExistence type="predicted"/>
<reference evidence="8" key="2">
    <citation type="submission" date="2020-09" db="EMBL/GenBank/DDBJ databases">
        <authorList>
            <person name="Sun Q."/>
            <person name="Zhou Y."/>
        </authorList>
    </citation>
    <scope>NUCLEOTIDE SEQUENCE</scope>
    <source>
        <strain evidence="8">CGMCC 1.15425</strain>
    </source>
</reference>
<dbReference type="PROSITE" id="PS51300">
    <property type="entry name" value="NIRD"/>
    <property type="match status" value="1"/>
</dbReference>
<keyword evidence="6" id="KW-0534">Nitrate assimilation</keyword>
<evidence type="ECO:0000313" key="8">
    <source>
        <dbReference type="EMBL" id="GGG58315.1"/>
    </source>
</evidence>
<evidence type="ECO:0000256" key="2">
    <source>
        <dbReference type="ARBA" id="ARBA00022723"/>
    </source>
</evidence>
<dbReference type="PANTHER" id="PTHR40562">
    <property type="match status" value="1"/>
</dbReference>
<keyword evidence="1" id="KW-0001">2Fe-2S</keyword>
<dbReference type="GO" id="GO:0051537">
    <property type="term" value="F:2 iron, 2 sulfur cluster binding"/>
    <property type="evidence" value="ECO:0007669"/>
    <property type="project" value="UniProtKB-KW"/>
</dbReference>
<dbReference type="SUPFAM" id="SSF50022">
    <property type="entry name" value="ISP domain"/>
    <property type="match status" value="1"/>
</dbReference>
<dbReference type="GO" id="GO:0042128">
    <property type="term" value="P:nitrate assimilation"/>
    <property type="evidence" value="ECO:0007669"/>
    <property type="project" value="UniProtKB-KW"/>
</dbReference>
<evidence type="ECO:0000256" key="5">
    <source>
        <dbReference type="ARBA" id="ARBA00023014"/>
    </source>
</evidence>
<dbReference type="AlphaFoldDB" id="A0A917LUL0"/>
<comment type="caution">
    <text evidence="8">The sequence shown here is derived from an EMBL/GenBank/DDBJ whole genome shotgun (WGS) entry which is preliminary data.</text>
</comment>
<dbReference type="GO" id="GO:0008942">
    <property type="term" value="F:nitrite reductase [NAD(P)H] activity"/>
    <property type="evidence" value="ECO:0007669"/>
    <property type="project" value="InterPro"/>
</dbReference>
<dbReference type="GO" id="GO:0046872">
    <property type="term" value="F:metal ion binding"/>
    <property type="evidence" value="ECO:0007669"/>
    <property type="project" value="UniProtKB-KW"/>
</dbReference>
<dbReference type="InterPro" id="IPR017941">
    <property type="entry name" value="Rieske_2Fe-2S"/>
</dbReference>
<protein>
    <recommendedName>
        <fullName evidence="7">Rieske domain-containing protein</fullName>
    </recommendedName>
</protein>
<sequence>MSMASNAERSEALEWFDIAGVDDIIPGTGAPARLGDKQIAVFRDKTNIYAIDNLDPFSDANVLSRGLLADMKGRICVASPVYKQHFCLKTGECLEDATVNVRAYPVTLRDERILVGIAE</sequence>
<keyword evidence="2" id="KW-0479">Metal-binding</keyword>
<evidence type="ECO:0000313" key="9">
    <source>
        <dbReference type="Proteomes" id="UP000627715"/>
    </source>
</evidence>
<name>A0A917LUL0_9GAMM</name>
<evidence type="ECO:0000256" key="3">
    <source>
        <dbReference type="ARBA" id="ARBA00023002"/>
    </source>
</evidence>
<keyword evidence="4" id="KW-0408">Iron</keyword>
<dbReference type="CDD" id="cd03529">
    <property type="entry name" value="Rieske_NirD"/>
    <property type="match status" value="1"/>
</dbReference>
<keyword evidence="9" id="KW-1185">Reference proteome</keyword>
<dbReference type="PANTHER" id="PTHR40562:SF1">
    <property type="entry name" value="NITRITE REDUCTASE (NADH) SMALL SUBUNIT"/>
    <property type="match status" value="1"/>
</dbReference>
<dbReference type="PROSITE" id="PS51296">
    <property type="entry name" value="RIESKE"/>
    <property type="match status" value="1"/>
</dbReference>
<organism evidence="8 9">
    <name type="scientific">Pseudohongiella nitratireducens</name>
    <dbReference type="NCBI Taxonomy" id="1768907"/>
    <lineage>
        <taxon>Bacteria</taxon>
        <taxon>Pseudomonadati</taxon>
        <taxon>Pseudomonadota</taxon>
        <taxon>Gammaproteobacteria</taxon>
        <taxon>Pseudomonadales</taxon>
        <taxon>Pseudohongiellaceae</taxon>
        <taxon>Pseudohongiella</taxon>
    </lineage>
</organism>
<dbReference type="Proteomes" id="UP000627715">
    <property type="component" value="Unassembled WGS sequence"/>
</dbReference>
<dbReference type="InterPro" id="IPR012748">
    <property type="entry name" value="Rieske-like_NirD"/>
</dbReference>
<evidence type="ECO:0000259" key="7">
    <source>
        <dbReference type="PROSITE" id="PS51296"/>
    </source>
</evidence>
<evidence type="ECO:0000256" key="1">
    <source>
        <dbReference type="ARBA" id="ARBA00022714"/>
    </source>
</evidence>
<dbReference type="EMBL" id="BMIY01000006">
    <property type="protein sequence ID" value="GGG58315.1"/>
    <property type="molecule type" value="Genomic_DNA"/>
</dbReference>